<sequence>QTEFQPPQAIWLISIDFDGCFLLVFQNIQFICEVNGPLKPLPPQVPTPATFMARQSKWSDGYWEENPPGNPEPFRTTSTVTLHVNWDTNSTSSALSIFTDGSKMNNKVGAAFCVLEPEQVNEFLYRLVNHNSVFQDELTALHQALPVEKEPQTRGPLSHLHRQSQCPKCHPETQAEEQPG</sequence>
<dbReference type="Gene3D" id="3.30.420.10">
    <property type="entry name" value="Ribonuclease H-like superfamily/Ribonuclease H"/>
    <property type="match status" value="1"/>
</dbReference>
<dbReference type="InterPro" id="IPR036397">
    <property type="entry name" value="RNaseH_sf"/>
</dbReference>
<feature type="non-terminal residue" evidence="2">
    <location>
        <position position="1"/>
    </location>
</feature>
<evidence type="ECO:0008006" key="4">
    <source>
        <dbReference type="Google" id="ProtNLM"/>
    </source>
</evidence>
<name>A0A4Y2WMU7_ARAVE</name>
<dbReference type="SUPFAM" id="SSF53098">
    <property type="entry name" value="Ribonuclease H-like"/>
    <property type="match status" value="1"/>
</dbReference>
<dbReference type="EMBL" id="BGPR01062280">
    <property type="protein sequence ID" value="GBO37750.1"/>
    <property type="molecule type" value="Genomic_DNA"/>
</dbReference>
<accession>A0A4Y2WMU7</accession>
<comment type="caution">
    <text evidence="2">The sequence shown here is derived from an EMBL/GenBank/DDBJ whole genome shotgun (WGS) entry which is preliminary data.</text>
</comment>
<proteinExistence type="predicted"/>
<reference evidence="2 3" key="1">
    <citation type="journal article" date="2019" name="Sci. Rep.">
        <title>Orb-weaving spider Araneus ventricosus genome elucidates the spidroin gene catalogue.</title>
        <authorList>
            <person name="Kono N."/>
            <person name="Nakamura H."/>
            <person name="Ohtoshi R."/>
            <person name="Moran D.A.P."/>
            <person name="Shinohara A."/>
            <person name="Yoshida Y."/>
            <person name="Fujiwara M."/>
            <person name="Mori M."/>
            <person name="Tomita M."/>
            <person name="Arakawa K."/>
        </authorList>
    </citation>
    <scope>NUCLEOTIDE SEQUENCE [LARGE SCALE GENOMIC DNA]</scope>
</reference>
<keyword evidence="3" id="KW-1185">Reference proteome</keyword>
<dbReference type="OrthoDB" id="8063525at2759"/>
<dbReference type="GO" id="GO:0003676">
    <property type="term" value="F:nucleic acid binding"/>
    <property type="evidence" value="ECO:0007669"/>
    <property type="project" value="InterPro"/>
</dbReference>
<protein>
    <recommendedName>
        <fullName evidence="4">RNase H type-1 domain-containing protein</fullName>
    </recommendedName>
</protein>
<gene>
    <name evidence="2" type="ORF">AVEN_205963_1</name>
</gene>
<evidence type="ECO:0000256" key="1">
    <source>
        <dbReference type="SAM" id="MobiDB-lite"/>
    </source>
</evidence>
<dbReference type="InterPro" id="IPR012337">
    <property type="entry name" value="RNaseH-like_sf"/>
</dbReference>
<evidence type="ECO:0000313" key="2">
    <source>
        <dbReference type="EMBL" id="GBO37750.1"/>
    </source>
</evidence>
<dbReference type="AlphaFoldDB" id="A0A4Y2WMU7"/>
<dbReference type="Proteomes" id="UP000499080">
    <property type="component" value="Unassembled WGS sequence"/>
</dbReference>
<evidence type="ECO:0000313" key="3">
    <source>
        <dbReference type="Proteomes" id="UP000499080"/>
    </source>
</evidence>
<organism evidence="2 3">
    <name type="scientific">Araneus ventricosus</name>
    <name type="common">Orbweaver spider</name>
    <name type="synonym">Epeira ventricosa</name>
    <dbReference type="NCBI Taxonomy" id="182803"/>
    <lineage>
        <taxon>Eukaryota</taxon>
        <taxon>Metazoa</taxon>
        <taxon>Ecdysozoa</taxon>
        <taxon>Arthropoda</taxon>
        <taxon>Chelicerata</taxon>
        <taxon>Arachnida</taxon>
        <taxon>Araneae</taxon>
        <taxon>Araneomorphae</taxon>
        <taxon>Entelegynae</taxon>
        <taxon>Araneoidea</taxon>
        <taxon>Araneidae</taxon>
        <taxon>Araneus</taxon>
    </lineage>
</organism>
<feature type="region of interest" description="Disordered" evidence="1">
    <location>
        <begin position="150"/>
        <end position="180"/>
    </location>
</feature>